<evidence type="ECO:0000256" key="1">
    <source>
        <dbReference type="ARBA" id="ARBA00022723"/>
    </source>
</evidence>
<keyword evidence="4" id="KW-0175">Coiled coil</keyword>
<gene>
    <name evidence="6" type="ORF">ILUMI_23034</name>
</gene>
<protein>
    <recommendedName>
        <fullName evidence="5">FLYWCH-type domain-containing protein</fullName>
    </recommendedName>
</protein>
<dbReference type="OrthoDB" id="6771154at2759"/>
<evidence type="ECO:0000256" key="2">
    <source>
        <dbReference type="ARBA" id="ARBA00022771"/>
    </source>
</evidence>
<dbReference type="Pfam" id="PF04500">
    <property type="entry name" value="FLYWCH"/>
    <property type="match status" value="1"/>
</dbReference>
<evidence type="ECO:0000259" key="5">
    <source>
        <dbReference type="Pfam" id="PF04500"/>
    </source>
</evidence>
<comment type="caution">
    <text evidence="6">The sequence shown here is derived from an EMBL/GenBank/DDBJ whole genome shotgun (WGS) entry which is preliminary data.</text>
</comment>
<dbReference type="InterPro" id="IPR007588">
    <property type="entry name" value="Znf_FLYWCH"/>
</dbReference>
<reference evidence="6" key="1">
    <citation type="submission" date="2019-08" db="EMBL/GenBank/DDBJ databases">
        <title>The genome of the North American firefly Photinus pyralis.</title>
        <authorList>
            <consortium name="Photinus pyralis genome working group"/>
            <person name="Fallon T.R."/>
            <person name="Sander Lower S.E."/>
            <person name="Weng J.-K."/>
        </authorList>
    </citation>
    <scope>NUCLEOTIDE SEQUENCE</scope>
    <source>
        <strain evidence="6">TRF0915ILg1</strain>
        <tissue evidence="6">Whole body</tissue>
    </source>
</reference>
<dbReference type="AlphaFoldDB" id="A0A8K0FX43"/>
<keyword evidence="7" id="KW-1185">Reference proteome</keyword>
<feature type="domain" description="FLYWCH-type" evidence="5">
    <location>
        <begin position="290"/>
        <end position="343"/>
    </location>
</feature>
<dbReference type="GO" id="GO:0008270">
    <property type="term" value="F:zinc ion binding"/>
    <property type="evidence" value="ECO:0007669"/>
    <property type="project" value="UniProtKB-KW"/>
</dbReference>
<keyword evidence="2" id="KW-0863">Zinc-finger</keyword>
<dbReference type="Proteomes" id="UP000801492">
    <property type="component" value="Unassembled WGS sequence"/>
</dbReference>
<evidence type="ECO:0000313" key="7">
    <source>
        <dbReference type="Proteomes" id="UP000801492"/>
    </source>
</evidence>
<evidence type="ECO:0000256" key="3">
    <source>
        <dbReference type="ARBA" id="ARBA00022833"/>
    </source>
</evidence>
<name>A0A8K0FX43_IGNLU</name>
<proteinExistence type="predicted"/>
<accession>A0A8K0FX43</accession>
<evidence type="ECO:0000256" key="4">
    <source>
        <dbReference type="SAM" id="Coils"/>
    </source>
</evidence>
<keyword evidence="1" id="KW-0479">Metal-binding</keyword>
<keyword evidence="3" id="KW-0862">Zinc</keyword>
<evidence type="ECO:0000313" key="6">
    <source>
        <dbReference type="EMBL" id="KAF2883140.1"/>
    </source>
</evidence>
<dbReference type="EMBL" id="VTPC01090555">
    <property type="protein sequence ID" value="KAF2883140.1"/>
    <property type="molecule type" value="Genomic_DNA"/>
</dbReference>
<dbReference type="Gene3D" id="2.20.25.240">
    <property type="match status" value="1"/>
</dbReference>
<feature type="coiled-coil region" evidence="4">
    <location>
        <begin position="193"/>
        <end position="227"/>
    </location>
</feature>
<sequence length="403" mass="45954">MEARSSTPATSVSSTSNNGSFAKCKFRFSGRTNKDVDIIDAVEIYKDCALVSDENALRGFSMLLTGPAATWWLGRMEKAVDTLRVAYEPSKPASQIYREIFAQEQDENTRIRKVLTYDELSQRARAVERSLFDDKTPIEKESVEYRVCAKKGNTDNTATASQEPLVVSKKLLKCLGYGASSVIRSRCPMCNAVKKTENKKLRREYNIEELKNKENKYEEEINNDIYQHGHTPRLENKWQRMKEVTTKANKEVISNKIRNSKVKDWFDEECRIHSGFLQQYGNTNSDQTRENKFHHNGYLYVFDKTSKSDVSVKFWRCKQIGRCNARLHTRDAKVIKQLNFHSHAASAVDVCVVTSVKCRAEATVKTSAQVVNECLDNLSQEGQAAVSSSSALRKTIRQERNQV</sequence>
<organism evidence="6 7">
    <name type="scientific">Ignelater luminosus</name>
    <name type="common">Cucubano</name>
    <name type="synonym">Pyrophorus luminosus</name>
    <dbReference type="NCBI Taxonomy" id="2038154"/>
    <lineage>
        <taxon>Eukaryota</taxon>
        <taxon>Metazoa</taxon>
        <taxon>Ecdysozoa</taxon>
        <taxon>Arthropoda</taxon>
        <taxon>Hexapoda</taxon>
        <taxon>Insecta</taxon>
        <taxon>Pterygota</taxon>
        <taxon>Neoptera</taxon>
        <taxon>Endopterygota</taxon>
        <taxon>Coleoptera</taxon>
        <taxon>Polyphaga</taxon>
        <taxon>Elateriformia</taxon>
        <taxon>Elateroidea</taxon>
        <taxon>Elateridae</taxon>
        <taxon>Agrypninae</taxon>
        <taxon>Pyrophorini</taxon>
        <taxon>Ignelater</taxon>
    </lineage>
</organism>